<keyword evidence="3" id="KW-0067">ATP-binding</keyword>
<dbReference type="GO" id="GO:0016887">
    <property type="term" value="F:ATP hydrolysis activity"/>
    <property type="evidence" value="ECO:0007669"/>
    <property type="project" value="InterPro"/>
</dbReference>
<evidence type="ECO:0000256" key="1">
    <source>
        <dbReference type="ARBA" id="ARBA00022448"/>
    </source>
</evidence>
<dbReference type="EMBL" id="VMFF01000009">
    <property type="protein sequence ID" value="TSC66291.1"/>
    <property type="molecule type" value="Genomic_DNA"/>
</dbReference>
<evidence type="ECO:0000313" key="5">
    <source>
        <dbReference type="EMBL" id="TSC66291.1"/>
    </source>
</evidence>
<comment type="caution">
    <text evidence="5">The sequence shown here is derived from an EMBL/GenBank/DDBJ whole genome shotgun (WGS) entry which is preliminary data.</text>
</comment>
<dbReference type="GO" id="GO:0005524">
    <property type="term" value="F:ATP binding"/>
    <property type="evidence" value="ECO:0007669"/>
    <property type="project" value="UniProtKB-KW"/>
</dbReference>
<gene>
    <name evidence="5" type="ORF">G01um101477_149</name>
</gene>
<dbReference type="AlphaFoldDB" id="A0A554JDB6"/>
<dbReference type="InterPro" id="IPR027417">
    <property type="entry name" value="P-loop_NTPase"/>
</dbReference>
<feature type="non-terminal residue" evidence="5">
    <location>
        <position position="178"/>
    </location>
</feature>
<keyword evidence="2" id="KW-0547">Nucleotide-binding</keyword>
<dbReference type="PROSITE" id="PS00211">
    <property type="entry name" value="ABC_TRANSPORTER_1"/>
    <property type="match status" value="1"/>
</dbReference>
<evidence type="ECO:0000256" key="2">
    <source>
        <dbReference type="ARBA" id="ARBA00022741"/>
    </source>
</evidence>
<proteinExistence type="predicted"/>
<accession>A0A554JDB6</accession>
<evidence type="ECO:0000259" key="4">
    <source>
        <dbReference type="PROSITE" id="PS50893"/>
    </source>
</evidence>
<sequence length="178" mass="19881">MKITLENIYKYYGKVEILNDIDLNIESSEFVCIVGESGSGKTTLLKIVAGLIEPTKGVVLTDDQSAMVFQSSALFPWLTVKQNVSFPFEVQSLNTPKKQIEQLLSELGIKAFENQYPKELSGGQKQRVGIARAMAVKRKILLLDEPFSALDVKTAEELYSLLLGLWRTNKLTVLMVSH</sequence>
<dbReference type="SMART" id="SM00382">
    <property type="entry name" value="AAA"/>
    <property type="match status" value="1"/>
</dbReference>
<dbReference type="InterPro" id="IPR003439">
    <property type="entry name" value="ABC_transporter-like_ATP-bd"/>
</dbReference>
<dbReference type="PANTHER" id="PTHR42788">
    <property type="entry name" value="TAURINE IMPORT ATP-BINDING PROTEIN-RELATED"/>
    <property type="match status" value="1"/>
</dbReference>
<evidence type="ECO:0000256" key="3">
    <source>
        <dbReference type="ARBA" id="ARBA00022840"/>
    </source>
</evidence>
<dbReference type="Proteomes" id="UP000319613">
    <property type="component" value="Unassembled WGS sequence"/>
</dbReference>
<keyword evidence="1" id="KW-0813">Transport</keyword>
<dbReference type="InterPro" id="IPR003593">
    <property type="entry name" value="AAA+_ATPase"/>
</dbReference>
<dbReference type="SUPFAM" id="SSF52540">
    <property type="entry name" value="P-loop containing nucleoside triphosphate hydrolases"/>
    <property type="match status" value="1"/>
</dbReference>
<dbReference type="PROSITE" id="PS50893">
    <property type="entry name" value="ABC_TRANSPORTER_2"/>
    <property type="match status" value="1"/>
</dbReference>
<reference evidence="5 6" key="1">
    <citation type="submission" date="2017-07" db="EMBL/GenBank/DDBJ databases">
        <title>Mechanisms for carbon and nitrogen cycling indicate functional differentiation within the Candidate Phyla Radiation.</title>
        <authorList>
            <person name="Danczak R.E."/>
            <person name="Johnston M.D."/>
            <person name="Kenah C."/>
            <person name="Slattery M."/>
            <person name="Wrighton K.C."/>
            <person name="Wilkins M.J."/>
        </authorList>
    </citation>
    <scope>NUCLEOTIDE SEQUENCE [LARGE SCALE GENOMIC DNA]</scope>
    <source>
        <strain evidence="5">Gr01-1014_77</strain>
    </source>
</reference>
<dbReference type="PANTHER" id="PTHR42788:SF13">
    <property type="entry name" value="ALIPHATIC SULFONATES IMPORT ATP-BINDING PROTEIN SSUB"/>
    <property type="match status" value="1"/>
</dbReference>
<organism evidence="5 6">
    <name type="scientific">Candidatus Doudnabacteria bacterium Gr01-1014_77</name>
    <dbReference type="NCBI Taxonomy" id="2017133"/>
    <lineage>
        <taxon>Bacteria</taxon>
        <taxon>Candidatus Doudnaibacteriota</taxon>
    </lineage>
</organism>
<dbReference type="Pfam" id="PF00005">
    <property type="entry name" value="ABC_tran"/>
    <property type="match status" value="1"/>
</dbReference>
<name>A0A554JDB6_9BACT</name>
<dbReference type="Gene3D" id="3.40.50.300">
    <property type="entry name" value="P-loop containing nucleotide triphosphate hydrolases"/>
    <property type="match status" value="1"/>
</dbReference>
<feature type="domain" description="ABC transporter" evidence="4">
    <location>
        <begin position="3"/>
        <end position="178"/>
    </location>
</feature>
<evidence type="ECO:0000313" key="6">
    <source>
        <dbReference type="Proteomes" id="UP000319613"/>
    </source>
</evidence>
<dbReference type="InterPro" id="IPR017871">
    <property type="entry name" value="ABC_transporter-like_CS"/>
</dbReference>
<dbReference type="InterPro" id="IPR050166">
    <property type="entry name" value="ABC_transporter_ATP-bind"/>
</dbReference>
<protein>
    <submittedName>
        <fullName evidence="5">Nitrate/sulfonate/bicarbonate ABC transporter ATPase</fullName>
    </submittedName>
</protein>